<organism evidence="3 4">
    <name type="scientific">Desulfallas thermosapovorans DSM 6562</name>
    <dbReference type="NCBI Taxonomy" id="1121431"/>
    <lineage>
        <taxon>Bacteria</taxon>
        <taxon>Bacillati</taxon>
        <taxon>Bacillota</taxon>
        <taxon>Clostridia</taxon>
        <taxon>Eubacteriales</taxon>
        <taxon>Desulfallaceae</taxon>
        <taxon>Desulfallas</taxon>
    </lineage>
</organism>
<evidence type="ECO:0000259" key="2">
    <source>
        <dbReference type="Pfam" id="PF02517"/>
    </source>
</evidence>
<evidence type="ECO:0000313" key="4">
    <source>
        <dbReference type="Proteomes" id="UP000323166"/>
    </source>
</evidence>
<feature type="domain" description="CAAX prenyl protease 2/Lysostaphin resistance protein A-like" evidence="2">
    <location>
        <begin position="95"/>
        <end position="190"/>
    </location>
</feature>
<feature type="transmembrane region" description="Helical" evidence="1">
    <location>
        <begin position="157"/>
        <end position="174"/>
    </location>
</feature>
<dbReference type="GO" id="GO:0080120">
    <property type="term" value="P:CAAX-box protein maturation"/>
    <property type="evidence" value="ECO:0007669"/>
    <property type="project" value="UniProtKB-ARBA"/>
</dbReference>
<comment type="caution">
    <text evidence="3">The sequence shown here is derived from an EMBL/GenBank/DDBJ whole genome shotgun (WGS) entry which is preliminary data.</text>
</comment>
<sequence>MGLLLSGMQVKRETFELVMGQAGLLGVLLLVSLDRTGELLEEAQKINKTAPLFIMAGLLLSRAFQWYRELARQYGIAVAPGASQVKVPDLAVINWDTAIMIVSIILLGPLLEEILFRFIGLGLVRRAVKPGRAVLFTGVWMMAISAIFALLHGPEPAAFALYFISGIIYSLTYLKYGLFASILVHAAGNAGVFIF</sequence>
<dbReference type="EMBL" id="VNHM01000016">
    <property type="protein sequence ID" value="TYO93961.1"/>
    <property type="molecule type" value="Genomic_DNA"/>
</dbReference>
<accession>A0A5S4ZP59</accession>
<keyword evidence="1" id="KW-0812">Transmembrane</keyword>
<dbReference type="GO" id="GO:0004175">
    <property type="term" value="F:endopeptidase activity"/>
    <property type="evidence" value="ECO:0007669"/>
    <property type="project" value="UniProtKB-ARBA"/>
</dbReference>
<dbReference type="AlphaFoldDB" id="A0A5S4ZP59"/>
<feature type="transmembrane region" description="Helical" evidence="1">
    <location>
        <begin position="98"/>
        <end position="121"/>
    </location>
</feature>
<protein>
    <recommendedName>
        <fullName evidence="2">CAAX prenyl protease 2/Lysostaphin resistance protein A-like domain-containing protein</fullName>
    </recommendedName>
</protein>
<dbReference type="Pfam" id="PF02517">
    <property type="entry name" value="Rce1-like"/>
    <property type="match status" value="1"/>
</dbReference>
<dbReference type="Proteomes" id="UP000323166">
    <property type="component" value="Unassembled WGS sequence"/>
</dbReference>
<feature type="transmembrane region" description="Helical" evidence="1">
    <location>
        <begin position="133"/>
        <end position="151"/>
    </location>
</feature>
<reference evidence="3 4" key="1">
    <citation type="submission" date="2019-07" db="EMBL/GenBank/DDBJ databases">
        <title>Genomic Encyclopedia of Type Strains, Phase I: the one thousand microbial genomes (KMG-I) project.</title>
        <authorList>
            <person name="Kyrpides N."/>
        </authorList>
    </citation>
    <scope>NUCLEOTIDE SEQUENCE [LARGE SCALE GENOMIC DNA]</scope>
    <source>
        <strain evidence="3 4">DSM 6562</strain>
    </source>
</reference>
<keyword evidence="1" id="KW-1133">Transmembrane helix</keyword>
<evidence type="ECO:0000313" key="3">
    <source>
        <dbReference type="EMBL" id="TYO93961.1"/>
    </source>
</evidence>
<name>A0A5S4ZP59_9FIRM</name>
<dbReference type="InterPro" id="IPR003675">
    <property type="entry name" value="Rce1/LyrA-like_dom"/>
</dbReference>
<gene>
    <name evidence="3" type="ORF">LX24_02527</name>
</gene>
<keyword evidence="1" id="KW-0472">Membrane</keyword>
<keyword evidence="4" id="KW-1185">Reference proteome</keyword>
<evidence type="ECO:0000256" key="1">
    <source>
        <dbReference type="SAM" id="Phobius"/>
    </source>
</evidence>
<proteinExistence type="predicted"/>